<comment type="caution">
    <text evidence="1">The sequence shown here is derived from an EMBL/GenBank/DDBJ whole genome shotgun (WGS) entry which is preliminary data.</text>
</comment>
<gene>
    <name evidence="1" type="ORF">VNO78_11491</name>
</gene>
<dbReference type="EMBL" id="JAYMYS010000003">
    <property type="protein sequence ID" value="KAK7400287.1"/>
    <property type="molecule type" value="Genomic_DNA"/>
</dbReference>
<keyword evidence="2" id="KW-1185">Reference proteome</keyword>
<proteinExistence type="predicted"/>
<accession>A0AAN9SLV8</accession>
<reference evidence="1 2" key="1">
    <citation type="submission" date="2024-01" db="EMBL/GenBank/DDBJ databases">
        <title>The genomes of 5 underutilized Papilionoideae crops provide insights into root nodulation and disease resistanc.</title>
        <authorList>
            <person name="Jiang F."/>
        </authorList>
    </citation>
    <scope>NUCLEOTIDE SEQUENCE [LARGE SCALE GENOMIC DNA]</scope>
    <source>
        <strain evidence="1">DUOXIRENSHENG_FW03</strain>
        <tissue evidence="1">Leaves</tissue>
    </source>
</reference>
<protein>
    <submittedName>
        <fullName evidence="1">Uncharacterized protein</fullName>
    </submittedName>
</protein>
<dbReference type="AlphaFoldDB" id="A0AAN9SLV8"/>
<sequence length="79" mass="8984">MAFIIQCKGGNVKTKSTASHKQRHSKAVDLLQLNHCILKPVVLLFQNKAAKTEDHVLLRPCFAKYKLEVSQRINLTLQK</sequence>
<organism evidence="1 2">
    <name type="scientific">Psophocarpus tetragonolobus</name>
    <name type="common">Winged bean</name>
    <name type="synonym">Dolichos tetragonolobus</name>
    <dbReference type="NCBI Taxonomy" id="3891"/>
    <lineage>
        <taxon>Eukaryota</taxon>
        <taxon>Viridiplantae</taxon>
        <taxon>Streptophyta</taxon>
        <taxon>Embryophyta</taxon>
        <taxon>Tracheophyta</taxon>
        <taxon>Spermatophyta</taxon>
        <taxon>Magnoliopsida</taxon>
        <taxon>eudicotyledons</taxon>
        <taxon>Gunneridae</taxon>
        <taxon>Pentapetalae</taxon>
        <taxon>rosids</taxon>
        <taxon>fabids</taxon>
        <taxon>Fabales</taxon>
        <taxon>Fabaceae</taxon>
        <taxon>Papilionoideae</taxon>
        <taxon>50 kb inversion clade</taxon>
        <taxon>NPAAA clade</taxon>
        <taxon>indigoferoid/millettioid clade</taxon>
        <taxon>Phaseoleae</taxon>
        <taxon>Psophocarpus</taxon>
    </lineage>
</organism>
<dbReference type="Proteomes" id="UP001386955">
    <property type="component" value="Unassembled WGS sequence"/>
</dbReference>
<evidence type="ECO:0000313" key="2">
    <source>
        <dbReference type="Proteomes" id="UP001386955"/>
    </source>
</evidence>
<name>A0AAN9SLV8_PSOTE</name>
<evidence type="ECO:0000313" key="1">
    <source>
        <dbReference type="EMBL" id="KAK7400287.1"/>
    </source>
</evidence>